<feature type="signal peptide" evidence="1">
    <location>
        <begin position="1"/>
        <end position="16"/>
    </location>
</feature>
<accession>A0A165EQ22</accession>
<evidence type="ECO:0000313" key="2">
    <source>
        <dbReference type="EMBL" id="KZV87448.1"/>
    </source>
</evidence>
<organism evidence="2 3">
    <name type="scientific">Exidia glandulosa HHB12029</name>
    <dbReference type="NCBI Taxonomy" id="1314781"/>
    <lineage>
        <taxon>Eukaryota</taxon>
        <taxon>Fungi</taxon>
        <taxon>Dikarya</taxon>
        <taxon>Basidiomycota</taxon>
        <taxon>Agaricomycotina</taxon>
        <taxon>Agaricomycetes</taxon>
        <taxon>Auriculariales</taxon>
        <taxon>Exidiaceae</taxon>
        <taxon>Exidia</taxon>
    </lineage>
</organism>
<name>A0A165EQ22_EXIGL</name>
<protein>
    <recommendedName>
        <fullName evidence="4">Secreted protein</fullName>
    </recommendedName>
</protein>
<dbReference type="Proteomes" id="UP000077266">
    <property type="component" value="Unassembled WGS sequence"/>
</dbReference>
<gene>
    <name evidence="2" type="ORF">EXIGLDRAFT_202223</name>
</gene>
<dbReference type="InParanoid" id="A0A165EQ22"/>
<feature type="chain" id="PRO_5007857347" description="Secreted protein" evidence="1">
    <location>
        <begin position="17"/>
        <end position="193"/>
    </location>
</feature>
<sequence length="193" mass="21665">MAGRIMLSLIARGVRASARCATMVLGRVCSSSPDSDSQPDGFSLCRWLTGSSSCTVLLELLPRRIAFRVGLWQCYPSCVPPPPRQHSWQMDHHLLPAYCRGRGALQSESLQTGSSCTVLLELPPRRPDCGRVIRLGYLPLRGNISGRWIRVYSRILRRSPCTGFMSLCCVSTPRWTRTSCRNLHFLRVFLAEI</sequence>
<dbReference type="AlphaFoldDB" id="A0A165EQ22"/>
<evidence type="ECO:0000256" key="1">
    <source>
        <dbReference type="SAM" id="SignalP"/>
    </source>
</evidence>
<dbReference type="EMBL" id="KV426125">
    <property type="protein sequence ID" value="KZV87448.1"/>
    <property type="molecule type" value="Genomic_DNA"/>
</dbReference>
<keyword evidence="1" id="KW-0732">Signal</keyword>
<keyword evidence="3" id="KW-1185">Reference proteome</keyword>
<evidence type="ECO:0008006" key="4">
    <source>
        <dbReference type="Google" id="ProtNLM"/>
    </source>
</evidence>
<evidence type="ECO:0000313" key="3">
    <source>
        <dbReference type="Proteomes" id="UP000077266"/>
    </source>
</evidence>
<proteinExistence type="predicted"/>
<reference evidence="2 3" key="1">
    <citation type="journal article" date="2016" name="Mol. Biol. Evol.">
        <title>Comparative Genomics of Early-Diverging Mushroom-Forming Fungi Provides Insights into the Origins of Lignocellulose Decay Capabilities.</title>
        <authorList>
            <person name="Nagy L.G."/>
            <person name="Riley R."/>
            <person name="Tritt A."/>
            <person name="Adam C."/>
            <person name="Daum C."/>
            <person name="Floudas D."/>
            <person name="Sun H."/>
            <person name="Yadav J.S."/>
            <person name="Pangilinan J."/>
            <person name="Larsson K.H."/>
            <person name="Matsuura K."/>
            <person name="Barry K."/>
            <person name="Labutti K."/>
            <person name="Kuo R."/>
            <person name="Ohm R.A."/>
            <person name="Bhattacharya S.S."/>
            <person name="Shirouzu T."/>
            <person name="Yoshinaga Y."/>
            <person name="Martin F.M."/>
            <person name="Grigoriev I.V."/>
            <person name="Hibbett D.S."/>
        </authorList>
    </citation>
    <scope>NUCLEOTIDE SEQUENCE [LARGE SCALE GENOMIC DNA]</scope>
    <source>
        <strain evidence="2 3">HHB12029</strain>
    </source>
</reference>